<name>A0A3P6VE10_LITSI</name>
<dbReference type="OrthoDB" id="422362at2759"/>
<dbReference type="AlphaFoldDB" id="A0A3P6VE10"/>
<evidence type="ECO:0000259" key="13">
    <source>
        <dbReference type="PROSITE" id="PS50089"/>
    </source>
</evidence>
<feature type="non-terminal residue" evidence="17">
    <location>
        <position position="1"/>
    </location>
</feature>
<evidence type="ECO:0000259" key="14">
    <source>
        <dbReference type="PROSITE" id="PS50178"/>
    </source>
</evidence>
<dbReference type="OMA" id="FYVDARN"/>
<dbReference type="STRING" id="42156.A0A3P6VE10"/>
<dbReference type="InterPro" id="IPR003616">
    <property type="entry name" value="Post-SET_dom"/>
</dbReference>
<dbReference type="PROSITE" id="PS50089">
    <property type="entry name" value="ZF_RING_2"/>
    <property type="match status" value="1"/>
</dbReference>
<feature type="domain" description="SET" evidence="15">
    <location>
        <begin position="335"/>
        <end position="454"/>
    </location>
</feature>
<organism evidence="17 18">
    <name type="scientific">Litomosoides sigmodontis</name>
    <name type="common">Filarial nematode worm</name>
    <dbReference type="NCBI Taxonomy" id="42156"/>
    <lineage>
        <taxon>Eukaryota</taxon>
        <taxon>Metazoa</taxon>
        <taxon>Ecdysozoa</taxon>
        <taxon>Nematoda</taxon>
        <taxon>Chromadorea</taxon>
        <taxon>Rhabditida</taxon>
        <taxon>Spirurina</taxon>
        <taxon>Spiruromorpha</taxon>
        <taxon>Filarioidea</taxon>
        <taxon>Onchocercidae</taxon>
        <taxon>Litomosoides</taxon>
    </lineage>
</organism>
<dbReference type="InterPro" id="IPR001841">
    <property type="entry name" value="Znf_RING"/>
</dbReference>
<evidence type="ECO:0000256" key="9">
    <source>
        <dbReference type="ARBA" id="ARBA00022833"/>
    </source>
</evidence>
<sequence length="599" mass="67844">ALIRCIKCVFAWHRSCVTVGSLHINRALDRYILCPRHSTAKRASKRNIPYCITCENSFANESQKMTCDSCIRSFCRSCVAEQNKTKEAEAENSAFSCDFCRCFDFPRIGDYVVATYKSSFWPAKTLHADLLPASLYSMNYLVEKLREPGHVLLQWIEGLSTPNYDVVTCRDLVPLPRTLNCSFWKCMKAHTKIYKAAEAIYASSKTTIGIRRPIPQEVKVETLPKYTKIKANVNMRLASARSDIIGLGHCNCEPINGLRCTVVHNCLNRILMAECPEDCDSTYLEKRRVAKGGTKRQILKRIEKLHVKKNSRLATSGRMCTNNFLRYHDVSNDNLIMEERLTNLKGFGVFAKCDIDEDMDLTEYIGYVMTKEEYLEKLRFRSLFNNLEASYFGMQLTNDFYVDARNYGNVARSFNHSCEPNTKVVAVVVDGIYRLKISTIKNVKQGEELTFDYDTEIVEGLVGMECLCGSANCRHLIGKKRAASVKSRSILSENVNNNNNKGDAQSKSTGSESFSGSCENSNHTEQEYVQKKRRKYVKENVGNEAKKHSSLKKDLLRNGVVDIFLENVLCQSAKQQLTDSDDENCTAKQVGEGKDSVPI</sequence>
<keyword evidence="8 11" id="KW-0863">Zinc-finger</keyword>
<evidence type="ECO:0000256" key="3">
    <source>
        <dbReference type="ARBA" id="ARBA00022454"/>
    </source>
</evidence>
<feature type="domain" description="RING-type" evidence="13">
    <location>
        <begin position="51"/>
        <end position="101"/>
    </location>
</feature>
<feature type="domain" description="FYVE-type" evidence="14">
    <location>
        <begin position="45"/>
        <end position="100"/>
    </location>
</feature>
<dbReference type="GO" id="GO:0005694">
    <property type="term" value="C:chromosome"/>
    <property type="evidence" value="ECO:0007669"/>
    <property type="project" value="UniProtKB-SubCell"/>
</dbReference>
<evidence type="ECO:0000256" key="5">
    <source>
        <dbReference type="ARBA" id="ARBA00022679"/>
    </source>
</evidence>
<reference evidence="17 18" key="1">
    <citation type="submission" date="2018-08" db="EMBL/GenBank/DDBJ databases">
        <authorList>
            <person name="Laetsch R D."/>
            <person name="Stevens L."/>
            <person name="Kumar S."/>
            <person name="Blaxter L. M."/>
        </authorList>
    </citation>
    <scope>NUCLEOTIDE SEQUENCE [LARGE SCALE GENOMIC DNA]</scope>
</reference>
<comment type="subcellular location">
    <subcellularLocation>
        <location evidence="2">Chromosome</location>
    </subcellularLocation>
    <subcellularLocation>
        <location evidence="1">Nucleus</location>
    </subcellularLocation>
</comment>
<dbReference type="PANTHER" id="PTHR22884">
    <property type="entry name" value="SET DOMAIN PROTEINS"/>
    <property type="match status" value="1"/>
</dbReference>
<evidence type="ECO:0000256" key="10">
    <source>
        <dbReference type="ARBA" id="ARBA00023242"/>
    </source>
</evidence>
<feature type="domain" description="Post-SET" evidence="16">
    <location>
        <begin position="462"/>
        <end position="478"/>
    </location>
</feature>
<evidence type="ECO:0008006" key="19">
    <source>
        <dbReference type="Google" id="ProtNLM"/>
    </source>
</evidence>
<evidence type="ECO:0000313" key="18">
    <source>
        <dbReference type="Proteomes" id="UP000277928"/>
    </source>
</evidence>
<dbReference type="InterPro" id="IPR017455">
    <property type="entry name" value="Znf_FYVE-rel"/>
</dbReference>
<dbReference type="InterPro" id="IPR050777">
    <property type="entry name" value="SET2_Histone-Lys_MeTrsfase"/>
</dbReference>
<evidence type="ECO:0000256" key="6">
    <source>
        <dbReference type="ARBA" id="ARBA00022691"/>
    </source>
</evidence>
<dbReference type="InterPro" id="IPR046341">
    <property type="entry name" value="SET_dom_sf"/>
</dbReference>
<evidence type="ECO:0000259" key="15">
    <source>
        <dbReference type="PROSITE" id="PS50280"/>
    </source>
</evidence>
<dbReference type="GO" id="GO:0008168">
    <property type="term" value="F:methyltransferase activity"/>
    <property type="evidence" value="ECO:0007669"/>
    <property type="project" value="UniProtKB-KW"/>
</dbReference>
<keyword evidence="10" id="KW-0539">Nucleus</keyword>
<dbReference type="InterPro" id="IPR001214">
    <property type="entry name" value="SET_dom"/>
</dbReference>
<dbReference type="PROSITE" id="PS50868">
    <property type="entry name" value="POST_SET"/>
    <property type="match status" value="1"/>
</dbReference>
<dbReference type="Pfam" id="PF00856">
    <property type="entry name" value="SET"/>
    <property type="match status" value="1"/>
</dbReference>
<keyword evidence="4" id="KW-0489">Methyltransferase</keyword>
<dbReference type="GO" id="GO:0008270">
    <property type="term" value="F:zinc ion binding"/>
    <property type="evidence" value="ECO:0007669"/>
    <property type="project" value="UniProtKB-KW"/>
</dbReference>
<dbReference type="PROSITE" id="PS50280">
    <property type="entry name" value="SET"/>
    <property type="match status" value="1"/>
</dbReference>
<feature type="region of interest" description="Disordered" evidence="12">
    <location>
        <begin position="579"/>
        <end position="599"/>
    </location>
</feature>
<dbReference type="GO" id="GO:0032259">
    <property type="term" value="P:methylation"/>
    <property type="evidence" value="ECO:0007669"/>
    <property type="project" value="UniProtKB-KW"/>
</dbReference>
<keyword evidence="3" id="KW-0158">Chromosome</keyword>
<dbReference type="Proteomes" id="UP000277928">
    <property type="component" value="Unassembled WGS sequence"/>
</dbReference>
<feature type="region of interest" description="Disordered" evidence="12">
    <location>
        <begin position="493"/>
        <end position="530"/>
    </location>
</feature>
<accession>A0A3P6VE10</accession>
<evidence type="ECO:0000256" key="1">
    <source>
        <dbReference type="ARBA" id="ARBA00004123"/>
    </source>
</evidence>
<keyword evidence="18" id="KW-1185">Reference proteome</keyword>
<evidence type="ECO:0000256" key="4">
    <source>
        <dbReference type="ARBA" id="ARBA00022603"/>
    </source>
</evidence>
<evidence type="ECO:0000256" key="2">
    <source>
        <dbReference type="ARBA" id="ARBA00004286"/>
    </source>
</evidence>
<keyword evidence="9" id="KW-0862">Zinc</keyword>
<evidence type="ECO:0000256" key="7">
    <source>
        <dbReference type="ARBA" id="ARBA00022723"/>
    </source>
</evidence>
<proteinExistence type="predicted"/>
<gene>
    <name evidence="17" type="ORF">NLS_LOCUS8806</name>
</gene>
<keyword evidence="5" id="KW-0808">Transferase</keyword>
<dbReference type="GO" id="GO:0005634">
    <property type="term" value="C:nucleus"/>
    <property type="evidence" value="ECO:0007669"/>
    <property type="project" value="UniProtKB-SubCell"/>
</dbReference>
<evidence type="ECO:0000313" key="17">
    <source>
        <dbReference type="EMBL" id="VDK88721.1"/>
    </source>
</evidence>
<evidence type="ECO:0000256" key="11">
    <source>
        <dbReference type="PROSITE-ProRule" id="PRU00175"/>
    </source>
</evidence>
<evidence type="ECO:0000256" key="12">
    <source>
        <dbReference type="SAM" id="MobiDB-lite"/>
    </source>
</evidence>
<keyword evidence="6" id="KW-0949">S-adenosyl-L-methionine</keyword>
<protein>
    <recommendedName>
        <fullName evidence="19">Histone-lysine N-methyltransferase</fullName>
    </recommendedName>
</protein>
<evidence type="ECO:0000256" key="8">
    <source>
        <dbReference type="ARBA" id="ARBA00022771"/>
    </source>
</evidence>
<evidence type="ECO:0000259" key="16">
    <source>
        <dbReference type="PROSITE" id="PS50868"/>
    </source>
</evidence>
<dbReference type="PROSITE" id="PS50178">
    <property type="entry name" value="ZF_FYVE"/>
    <property type="match status" value="1"/>
</dbReference>
<dbReference type="SUPFAM" id="SSF82199">
    <property type="entry name" value="SET domain"/>
    <property type="match status" value="1"/>
</dbReference>
<dbReference type="EMBL" id="UYRX01001208">
    <property type="protein sequence ID" value="VDK88721.1"/>
    <property type="molecule type" value="Genomic_DNA"/>
</dbReference>
<dbReference type="Gene3D" id="2.170.270.10">
    <property type="entry name" value="SET domain"/>
    <property type="match status" value="1"/>
</dbReference>
<dbReference type="SMART" id="SM00317">
    <property type="entry name" value="SET"/>
    <property type="match status" value="1"/>
</dbReference>
<keyword evidence="7" id="KW-0479">Metal-binding</keyword>
<feature type="compositionally biased region" description="Low complexity" evidence="12">
    <location>
        <begin position="494"/>
        <end position="517"/>
    </location>
</feature>